<keyword evidence="1" id="KW-0962">Peroxisome biogenesis</keyword>
<dbReference type="InParanoid" id="G2XPM2"/>
<dbReference type="STRING" id="999810.G2XPM2"/>
<protein>
    <submittedName>
        <fullName evidence="5">Similar to PEX11 domain-containing protein</fullName>
    </submittedName>
</protein>
<evidence type="ECO:0000313" key="6">
    <source>
        <dbReference type="Proteomes" id="UP000008177"/>
    </source>
</evidence>
<proteinExistence type="predicted"/>
<keyword evidence="2" id="KW-0472">Membrane</keyword>
<evidence type="ECO:0000256" key="4">
    <source>
        <dbReference type="ARBA" id="ARBA00046271"/>
    </source>
</evidence>
<gene>
    <name evidence="5" type="ORF">BofuT4_P072450.1</name>
</gene>
<dbReference type="PANTHER" id="PTHR12652:SF23">
    <property type="entry name" value="MICROBODY (PEROXISOME) PROLIFERATION PROTEIN PEROXIN 11B (EUROFUNG)"/>
    <property type="match status" value="1"/>
</dbReference>
<organism evidence="5 6">
    <name type="scientific">Botryotinia fuckeliana (strain T4)</name>
    <name type="common">Noble rot fungus</name>
    <name type="synonym">Botrytis cinerea</name>
    <dbReference type="NCBI Taxonomy" id="999810"/>
    <lineage>
        <taxon>Eukaryota</taxon>
        <taxon>Fungi</taxon>
        <taxon>Dikarya</taxon>
        <taxon>Ascomycota</taxon>
        <taxon>Pezizomycotina</taxon>
        <taxon>Leotiomycetes</taxon>
        <taxon>Helotiales</taxon>
        <taxon>Sclerotiniaceae</taxon>
        <taxon>Botrytis</taxon>
    </lineage>
</organism>
<sequence>MQVQVQIVEKLWKARRELAVGRRYMRFFRFIKNFSKAWDSLLNEDGMKMMINVGKSGFMGAYLGLESLTILDIMGVCNTPWSSTCTLEGNKFWFYSLCISIFGELWDLYHLLVNNDTASKSNSQDNSHDSDLATKSADTTQIVMGQSEKNKKKGKSKTQVFLKIFENTADLFLPGAVTGWIVSDRGVVGVATVISTVLSSRDIWRRVGDQEVRNEGGNGERQKRR</sequence>
<dbReference type="EMBL" id="FQ790249">
    <property type="protein sequence ID" value="CCD33566.1"/>
    <property type="molecule type" value="Genomic_DNA"/>
</dbReference>
<dbReference type="InterPro" id="IPR008733">
    <property type="entry name" value="PEX11"/>
</dbReference>
<dbReference type="AlphaFoldDB" id="G2XPM2"/>
<name>G2XPM2_BOTF4</name>
<dbReference type="GO" id="GO:0005778">
    <property type="term" value="C:peroxisomal membrane"/>
    <property type="evidence" value="ECO:0007669"/>
    <property type="project" value="UniProtKB-SubCell"/>
</dbReference>
<keyword evidence="3" id="KW-0576">Peroxisome</keyword>
<reference evidence="6" key="1">
    <citation type="journal article" date="2011" name="PLoS Genet.">
        <title>Genomic analysis of the necrotrophic fungal pathogens Sclerotinia sclerotiorum and Botrytis cinerea.</title>
        <authorList>
            <person name="Amselem J."/>
            <person name="Cuomo C.A."/>
            <person name="van Kan J.A."/>
            <person name="Viaud M."/>
            <person name="Benito E.P."/>
            <person name="Couloux A."/>
            <person name="Coutinho P.M."/>
            <person name="de Vries R.P."/>
            <person name="Dyer P.S."/>
            <person name="Fillinger S."/>
            <person name="Fournier E."/>
            <person name="Gout L."/>
            <person name="Hahn M."/>
            <person name="Kohn L."/>
            <person name="Lapalu N."/>
            <person name="Plummer K.M."/>
            <person name="Pradier J.M."/>
            <person name="Quevillon E."/>
            <person name="Sharon A."/>
            <person name="Simon A."/>
            <person name="ten Have A."/>
            <person name="Tudzynski B."/>
            <person name="Tudzynski P."/>
            <person name="Wincker P."/>
            <person name="Andrew M."/>
            <person name="Anthouard V."/>
            <person name="Beever R.E."/>
            <person name="Beffa R."/>
            <person name="Benoit I."/>
            <person name="Bouzid O."/>
            <person name="Brault B."/>
            <person name="Chen Z."/>
            <person name="Choquer M."/>
            <person name="Collemare J."/>
            <person name="Cotton P."/>
            <person name="Danchin E.G."/>
            <person name="Da Silva C."/>
            <person name="Gautier A."/>
            <person name="Giraud C."/>
            <person name="Giraud T."/>
            <person name="Gonzalez C."/>
            <person name="Grossetete S."/>
            <person name="Guldener U."/>
            <person name="Henrissat B."/>
            <person name="Howlett B.J."/>
            <person name="Kodira C."/>
            <person name="Kretschmer M."/>
            <person name="Lappartient A."/>
            <person name="Leroch M."/>
            <person name="Levis C."/>
            <person name="Mauceli E."/>
            <person name="Neuveglise C."/>
            <person name="Oeser B."/>
            <person name="Pearson M."/>
            <person name="Poulain J."/>
            <person name="Poussereau N."/>
            <person name="Quesneville H."/>
            <person name="Rascle C."/>
            <person name="Schumacher J."/>
            <person name="Segurens B."/>
            <person name="Sexton A."/>
            <person name="Silva E."/>
            <person name="Sirven C."/>
            <person name="Soanes D.M."/>
            <person name="Talbot N.J."/>
            <person name="Templeton M."/>
            <person name="Yandava C."/>
            <person name="Yarden O."/>
            <person name="Zeng Q."/>
            <person name="Rollins J.A."/>
            <person name="Lebrun M.H."/>
            <person name="Dickman M."/>
        </authorList>
    </citation>
    <scope>NUCLEOTIDE SEQUENCE [LARGE SCALE GENOMIC DNA]</scope>
    <source>
        <strain evidence="6">T4</strain>
    </source>
</reference>
<dbReference type="GO" id="GO:0016559">
    <property type="term" value="P:peroxisome fission"/>
    <property type="evidence" value="ECO:0007669"/>
    <property type="project" value="InterPro"/>
</dbReference>
<evidence type="ECO:0000256" key="1">
    <source>
        <dbReference type="ARBA" id="ARBA00022593"/>
    </source>
</evidence>
<evidence type="ECO:0000313" key="5">
    <source>
        <dbReference type="EMBL" id="CCD33566.1"/>
    </source>
</evidence>
<dbReference type="HOGENOM" id="CLU_049216_1_1_1"/>
<evidence type="ECO:0000256" key="3">
    <source>
        <dbReference type="ARBA" id="ARBA00023140"/>
    </source>
</evidence>
<dbReference type="OrthoDB" id="3636394at2759"/>
<accession>G2XPM2</accession>
<dbReference type="PANTHER" id="PTHR12652">
    <property type="entry name" value="PEROXISOMAL BIOGENESIS FACTOR 11"/>
    <property type="match status" value="1"/>
</dbReference>
<dbReference type="Pfam" id="PF05648">
    <property type="entry name" value="PEX11"/>
    <property type="match status" value="1"/>
</dbReference>
<dbReference type="Proteomes" id="UP000008177">
    <property type="component" value="Unplaced contigs"/>
</dbReference>
<comment type="subcellular location">
    <subcellularLocation>
        <location evidence="4">Peroxisome membrane</location>
    </subcellularLocation>
</comment>
<evidence type="ECO:0000256" key="2">
    <source>
        <dbReference type="ARBA" id="ARBA00023136"/>
    </source>
</evidence>